<dbReference type="Gene3D" id="3.10.20.440">
    <property type="entry name" value="2Fe-2S iron-sulphur cluster binding domain, sarcosine oxidase, alpha subunit, N-terminal domain"/>
    <property type="match status" value="1"/>
</dbReference>
<reference evidence="9" key="1">
    <citation type="journal article" date="2019" name="Int. J. Syst. Evol. Microbiol.">
        <title>The Global Catalogue of Microorganisms (GCM) 10K type strain sequencing project: providing services to taxonomists for standard genome sequencing and annotation.</title>
        <authorList>
            <consortium name="The Broad Institute Genomics Platform"/>
            <consortium name="The Broad Institute Genome Sequencing Center for Infectious Disease"/>
            <person name="Wu L."/>
            <person name="Ma J."/>
        </authorList>
    </citation>
    <scope>NUCLEOTIDE SEQUENCE [LARGE SCALE GENOMIC DNA]</scope>
    <source>
        <strain evidence="9">JCM 16221</strain>
    </source>
</reference>
<feature type="domain" description="GCVT N-terminal" evidence="4">
    <location>
        <begin position="649"/>
        <end position="920"/>
    </location>
</feature>
<evidence type="ECO:0000256" key="1">
    <source>
        <dbReference type="ARBA" id="ARBA00008609"/>
    </source>
</evidence>
<evidence type="ECO:0000259" key="7">
    <source>
        <dbReference type="Pfam" id="PF17806"/>
    </source>
</evidence>
<dbReference type="RefSeq" id="WP_344136894.1">
    <property type="nucleotide sequence ID" value="NZ_BAAARA010000022.1"/>
</dbReference>
<evidence type="ECO:0000259" key="5">
    <source>
        <dbReference type="Pfam" id="PF07992"/>
    </source>
</evidence>
<evidence type="ECO:0000313" key="9">
    <source>
        <dbReference type="Proteomes" id="UP001501218"/>
    </source>
</evidence>
<keyword evidence="3" id="KW-0520">NAD</keyword>
<keyword evidence="3" id="KW-0963">Cytoplasm</keyword>
<dbReference type="PIRSF" id="PIRSF037980">
    <property type="entry name" value="SoxA"/>
    <property type="match status" value="1"/>
</dbReference>
<comment type="catalytic activity">
    <reaction evidence="3">
        <text>sarcosine + (6S)-5,6,7,8-tetrahydrofolate + O2 = (6R)-5,10-methylene-5,6,7,8-tetrahydrofolate + glycine + H2O2</text>
        <dbReference type="Rhea" id="RHEA:70455"/>
        <dbReference type="ChEBI" id="CHEBI:15379"/>
        <dbReference type="ChEBI" id="CHEBI:15636"/>
        <dbReference type="ChEBI" id="CHEBI:16240"/>
        <dbReference type="ChEBI" id="CHEBI:57305"/>
        <dbReference type="ChEBI" id="CHEBI:57433"/>
        <dbReference type="ChEBI" id="CHEBI:57453"/>
        <dbReference type="EC" id="1.5.3.24"/>
    </reaction>
</comment>
<dbReference type="PANTHER" id="PTHR43757:SF2">
    <property type="entry name" value="AMINOMETHYLTRANSFERASE, MITOCHONDRIAL"/>
    <property type="match status" value="1"/>
</dbReference>
<name>A0ABP5TXG1_9PSEU</name>
<feature type="domain" description="SoxA A3" evidence="7">
    <location>
        <begin position="552"/>
        <end position="635"/>
    </location>
</feature>
<dbReference type="InterPro" id="IPR006279">
    <property type="entry name" value="SoxD"/>
</dbReference>
<keyword evidence="2 3" id="KW-0560">Oxidoreductase</keyword>
<keyword evidence="9" id="KW-1185">Reference proteome</keyword>
<dbReference type="InterPro" id="IPR038561">
    <property type="entry name" value="SoxD_sf"/>
</dbReference>
<dbReference type="InterPro" id="IPR023753">
    <property type="entry name" value="FAD/NAD-binding_dom"/>
</dbReference>
<dbReference type="InterPro" id="IPR028896">
    <property type="entry name" value="GcvT/YgfZ/DmdA"/>
</dbReference>
<evidence type="ECO:0000256" key="3">
    <source>
        <dbReference type="PIRNR" id="PIRNR037980"/>
    </source>
</evidence>
<feature type="domain" description="Aminomethyltransferase C-terminal" evidence="6">
    <location>
        <begin position="940"/>
        <end position="1026"/>
    </location>
</feature>
<dbReference type="InterPro" id="IPR027266">
    <property type="entry name" value="TrmE/GcvT-like"/>
</dbReference>
<dbReference type="InterPro" id="IPR006222">
    <property type="entry name" value="GCVT_N"/>
</dbReference>
<dbReference type="InterPro" id="IPR029043">
    <property type="entry name" value="GcvT/YgfZ_C"/>
</dbReference>
<dbReference type="PANTHER" id="PTHR43757">
    <property type="entry name" value="AMINOMETHYLTRANSFERASE"/>
    <property type="match status" value="1"/>
</dbReference>
<dbReference type="Proteomes" id="UP001501218">
    <property type="component" value="Unassembled WGS sequence"/>
</dbReference>
<dbReference type="PRINTS" id="PR00469">
    <property type="entry name" value="PNDRDTASEII"/>
</dbReference>
<comment type="subcellular location">
    <subcellularLocation>
        <location evidence="3">Cytoplasm</location>
    </subcellularLocation>
</comment>
<dbReference type="Pfam" id="PF01571">
    <property type="entry name" value="GCV_T"/>
    <property type="match status" value="1"/>
</dbReference>
<feature type="domain" description="FAD/NAD(P)-binding" evidence="5">
    <location>
        <begin position="210"/>
        <end position="463"/>
    </location>
</feature>
<evidence type="ECO:0000259" key="4">
    <source>
        <dbReference type="Pfam" id="PF01571"/>
    </source>
</evidence>
<dbReference type="InterPro" id="IPR006277">
    <property type="entry name" value="Sarcosine_oxidase_asu"/>
</dbReference>
<evidence type="ECO:0000259" key="6">
    <source>
        <dbReference type="Pfam" id="PF08669"/>
    </source>
</evidence>
<dbReference type="Pfam" id="PF04267">
    <property type="entry name" value="SoxD"/>
    <property type="match status" value="1"/>
</dbReference>
<dbReference type="PRINTS" id="PR00368">
    <property type="entry name" value="FADPNR"/>
</dbReference>
<dbReference type="InterPro" id="IPR013977">
    <property type="entry name" value="GcvT_C"/>
</dbReference>
<keyword evidence="3" id="KW-0547">Nucleotide-binding</keyword>
<dbReference type="Gene3D" id="3.30.1360.120">
    <property type="entry name" value="Probable tRNA modification gtpase trme, domain 1"/>
    <property type="match status" value="1"/>
</dbReference>
<proteinExistence type="inferred from homology"/>
<comment type="cofactor">
    <cofactor evidence="3">
        <name>NAD(+)</name>
        <dbReference type="ChEBI" id="CHEBI:57540"/>
    </cofactor>
    <text evidence="3">Binds 1 NAD(+) per subunit.</text>
</comment>
<dbReference type="Gene3D" id="3.50.50.60">
    <property type="entry name" value="FAD/NAD(P)-binding domain"/>
    <property type="match status" value="2"/>
</dbReference>
<dbReference type="InterPro" id="IPR042204">
    <property type="entry name" value="2Fe-2S-bd_N"/>
</dbReference>
<dbReference type="Gene3D" id="3.30.2270.10">
    <property type="entry name" value="Folate-binding superfamily"/>
    <property type="match status" value="1"/>
</dbReference>
<dbReference type="InterPro" id="IPR041117">
    <property type="entry name" value="SoxA_A3"/>
</dbReference>
<dbReference type="Pfam" id="PF07992">
    <property type="entry name" value="Pyr_redox_2"/>
    <property type="match status" value="1"/>
</dbReference>
<evidence type="ECO:0000313" key="8">
    <source>
        <dbReference type="EMBL" id="GAA2361455.1"/>
    </source>
</evidence>
<dbReference type="EC" id="1.5.3.24" evidence="3"/>
<dbReference type="SUPFAM" id="SSF101790">
    <property type="entry name" value="Aminomethyltransferase beta-barrel domain"/>
    <property type="match status" value="1"/>
</dbReference>
<dbReference type="SUPFAM" id="SSF51905">
    <property type="entry name" value="FAD/NAD(P)-binding domain"/>
    <property type="match status" value="1"/>
</dbReference>
<comment type="caution">
    <text evidence="8">The sequence shown here is derived from an EMBL/GenBank/DDBJ whole genome shotgun (WGS) entry which is preliminary data.</text>
</comment>
<dbReference type="EMBL" id="BAAARA010000022">
    <property type="protein sequence ID" value="GAA2361455.1"/>
    <property type="molecule type" value="Genomic_DNA"/>
</dbReference>
<dbReference type="SUPFAM" id="SSF103025">
    <property type="entry name" value="Folate-binding domain"/>
    <property type="match status" value="1"/>
</dbReference>
<dbReference type="Pfam" id="PF13510">
    <property type="entry name" value="Fer2_4"/>
    <property type="match status" value="1"/>
</dbReference>
<sequence length="1034" mass="112318">MMLIPCPWCGPRNETEYHYGGQADVSYPADPHAVSDVEWARFLFYRANPKGVLTERWNHQAGCRRWFTLRRETTTNEIFPDDSDGGDEVNDQYRLAEGGRIDRERPLRFRFDGHDYEGFAGDTLASALLANGVHQVGTSIRYGRPRGIMAAGPEEPNALVQIEEPFPEPMLTATTVELRDGLTATSLTGRGRLATEPDPARYDAINAHCDVLIVGAGPAGLAAALSAARSGARVIIADADTEFGGSLLGSGEELDHAPAQRWINRVTAELEAAPEVTVLPRTTVFGCYDDNYLVAVEHRGEDTFTRQRTWHIRASEVVLATGAHERPLVFPDNDRPGTMLATSARTYLHRYGVLPGKRAVVYTTNDSAYAAAIDLHDAGLDIAAVVDVRPVATTSWAARCIDRGIQILTSCAVTGTSGTDRVSGAQVSRLPSGESALTFPSQLDCDVLLVSGGWNPAVHLHSQARGTVRYSEEIGALVPDRTARGVRSVGAAAGTFSTVDCLRSGSEAGSDAAREAGFDADFANVPSAFSCPVTPPQPVWLLPGVPAETCSEQFVDLARDGTVADVRKAVGAGMSSVEHVKRFTTIGTAHDQGKTSGLLSSGVIAELLGVDVSTVGATTFRPPYAPVPFAALAGRDRGDLYDPVRVTAMHDWHLDQGCPFENVGQWKRPWYYPQDGEDMHTAVLRECHAVRTGVGMQDVSTLGKIDVQGPDAAEFLDLVYTNKMSTLKVGRIRYGLMCHADGMVFDDGTVMRTGEHRYLISTTSGGAAGVLEWLEDWLQTEWPHLRVHLTSVTEHWATIALAGPRSREVLSRVATDIDLDNDAFPFMSWTDGKVAGRQARVCRISFSGELAFEINVPWWYGREIWEALHEAGTPHGITPYGTETMHVLRAEKGFPIVGQDTDGTVTPHDLGMSWAVSKKKDDFLGMRSFAREDTARNDRKHLVGLLPPADSTVVPEGTQLVEHTELPEPPVPMLGHITSSYQSAALERPFALALVTSGRDRIGQTIYGHVGDGFVPVEITEPVFYDKEGARRDG</sequence>
<dbReference type="InterPro" id="IPR036188">
    <property type="entry name" value="FAD/NAD-bd_sf"/>
</dbReference>
<dbReference type="Pfam" id="PF17806">
    <property type="entry name" value="SO_alpha_A3"/>
    <property type="match status" value="1"/>
</dbReference>
<dbReference type="Pfam" id="PF08669">
    <property type="entry name" value="GCV_T_C"/>
    <property type="match status" value="1"/>
</dbReference>
<protein>
    <recommendedName>
        <fullName evidence="3">Sarcosine oxidase subunit alpha</fullName>
        <ecNumber evidence="3">1.5.3.24</ecNumber>
    </recommendedName>
</protein>
<gene>
    <name evidence="8" type="ORF">GCM10009854_46020</name>
</gene>
<evidence type="ECO:0000256" key="2">
    <source>
        <dbReference type="ARBA" id="ARBA00023002"/>
    </source>
</evidence>
<organism evidence="8 9">
    <name type="scientific">Saccharopolyspora halophila</name>
    <dbReference type="NCBI Taxonomy" id="405551"/>
    <lineage>
        <taxon>Bacteria</taxon>
        <taxon>Bacillati</taxon>
        <taxon>Actinomycetota</taxon>
        <taxon>Actinomycetes</taxon>
        <taxon>Pseudonocardiales</taxon>
        <taxon>Pseudonocardiaceae</taxon>
        <taxon>Saccharopolyspora</taxon>
    </lineage>
</organism>
<comment type="similarity">
    <text evidence="1 3">Belongs to the GcvT family.</text>
</comment>
<accession>A0ABP5TXG1</accession>